<organism evidence="12 13">
    <name type="scientific">Penicillium subrubescens</name>
    <dbReference type="NCBI Taxonomy" id="1316194"/>
    <lineage>
        <taxon>Eukaryota</taxon>
        <taxon>Fungi</taxon>
        <taxon>Dikarya</taxon>
        <taxon>Ascomycota</taxon>
        <taxon>Pezizomycotina</taxon>
        <taxon>Eurotiomycetes</taxon>
        <taxon>Eurotiomycetidae</taxon>
        <taxon>Eurotiales</taxon>
        <taxon>Aspergillaceae</taxon>
        <taxon>Penicillium</taxon>
    </lineage>
</organism>
<dbReference type="GO" id="GO:0005736">
    <property type="term" value="C:RNA polymerase I complex"/>
    <property type="evidence" value="ECO:0007669"/>
    <property type="project" value="TreeGrafter"/>
</dbReference>
<keyword evidence="7 10" id="KW-0804">Transcription</keyword>
<dbReference type="Gene3D" id="2.20.25.10">
    <property type="match status" value="1"/>
</dbReference>
<protein>
    <recommendedName>
        <fullName evidence="2">DNA-directed RNA polymerase I subunit RPA12</fullName>
    </recommendedName>
</protein>
<evidence type="ECO:0000256" key="9">
    <source>
        <dbReference type="PROSITE-ProRule" id="PRU00472"/>
    </source>
</evidence>
<dbReference type="InterPro" id="IPR034004">
    <property type="entry name" value="Zn_ribbon_RPA12_C"/>
</dbReference>
<proteinExistence type="inferred from homology"/>
<dbReference type="PROSITE" id="PS01030">
    <property type="entry name" value="RNA_POL_M_15KD"/>
    <property type="match status" value="1"/>
</dbReference>
<evidence type="ECO:0000259" key="11">
    <source>
        <dbReference type="PROSITE" id="PS51133"/>
    </source>
</evidence>
<dbReference type="FunFam" id="2.20.25.10:FF:000024">
    <property type="entry name" value="DNA-directed RNA polymerase subunit"/>
    <property type="match status" value="1"/>
</dbReference>
<dbReference type="GO" id="GO:0055029">
    <property type="term" value="C:nuclear DNA-directed RNA polymerase complex"/>
    <property type="evidence" value="ECO:0007669"/>
    <property type="project" value="UniProtKB-ARBA"/>
</dbReference>
<comment type="similarity">
    <text evidence="10">Belongs to the archaeal rpoM/eukaryotic RPA12/RPB9/RPC11 RNA polymerase family.</text>
</comment>
<dbReference type="PANTHER" id="PTHR11239">
    <property type="entry name" value="DNA-DIRECTED RNA POLYMERASE"/>
    <property type="match status" value="1"/>
</dbReference>
<dbReference type="GO" id="GO:0008270">
    <property type="term" value="F:zinc ion binding"/>
    <property type="evidence" value="ECO:0007669"/>
    <property type="project" value="UniProtKB-KW"/>
</dbReference>
<evidence type="ECO:0000256" key="10">
    <source>
        <dbReference type="RuleBase" id="RU003474"/>
    </source>
</evidence>
<dbReference type="InterPro" id="IPR001529">
    <property type="entry name" value="Zn_ribbon_RPB9"/>
</dbReference>
<dbReference type="SMART" id="SM00661">
    <property type="entry name" value="RPOL9"/>
    <property type="match status" value="1"/>
</dbReference>
<keyword evidence="13" id="KW-1185">Reference proteome</keyword>
<dbReference type="SUPFAM" id="SSF57783">
    <property type="entry name" value="Zinc beta-ribbon"/>
    <property type="match status" value="1"/>
</dbReference>
<keyword evidence="6" id="KW-0862">Zinc</keyword>
<accession>A0A1Q5UQY5</accession>
<evidence type="ECO:0000256" key="1">
    <source>
        <dbReference type="ARBA" id="ARBA00004604"/>
    </source>
</evidence>
<dbReference type="GO" id="GO:0003899">
    <property type="term" value="F:DNA-directed RNA polymerase activity"/>
    <property type="evidence" value="ECO:0007669"/>
    <property type="project" value="InterPro"/>
</dbReference>
<evidence type="ECO:0000313" key="13">
    <source>
        <dbReference type="Proteomes" id="UP000186955"/>
    </source>
</evidence>
<keyword evidence="4 10" id="KW-0479">Metal-binding</keyword>
<evidence type="ECO:0000256" key="8">
    <source>
        <dbReference type="ARBA" id="ARBA00023242"/>
    </source>
</evidence>
<dbReference type="Pfam" id="PF01096">
    <property type="entry name" value="Zn_ribbon_TFIIS"/>
    <property type="match status" value="1"/>
</dbReference>
<feature type="domain" description="TFIIS-type" evidence="11">
    <location>
        <begin position="79"/>
        <end position="118"/>
    </location>
</feature>
<comment type="caution">
    <text evidence="12">The sequence shown here is derived from an EMBL/GenBank/DDBJ whole genome shotgun (WGS) entry which is preliminary data.</text>
</comment>
<evidence type="ECO:0000313" key="12">
    <source>
        <dbReference type="EMBL" id="OKP14886.1"/>
    </source>
</evidence>
<evidence type="ECO:0000256" key="2">
    <source>
        <dbReference type="ARBA" id="ARBA00018784"/>
    </source>
</evidence>
<dbReference type="PROSITE" id="PS51133">
    <property type="entry name" value="ZF_TFIIS_2"/>
    <property type="match status" value="1"/>
</dbReference>
<evidence type="ECO:0000256" key="3">
    <source>
        <dbReference type="ARBA" id="ARBA00022478"/>
    </source>
</evidence>
<dbReference type="InterPro" id="IPR019761">
    <property type="entry name" value="DNA-dir_RNA_pol-M_15_CS"/>
</dbReference>
<keyword evidence="5 9" id="KW-0863">Zinc-finger</keyword>
<dbReference type="STRING" id="1316194.A0A1Q5UQY5"/>
<dbReference type="Pfam" id="PF02150">
    <property type="entry name" value="Zn_ribbon_RPB9"/>
    <property type="match status" value="1"/>
</dbReference>
<evidence type="ECO:0000256" key="7">
    <source>
        <dbReference type="ARBA" id="ARBA00023163"/>
    </source>
</evidence>
<dbReference type="CDD" id="cd10507">
    <property type="entry name" value="Zn-ribbon_RPA12"/>
    <property type="match status" value="1"/>
</dbReference>
<dbReference type="Proteomes" id="UP000186955">
    <property type="component" value="Unassembled WGS sequence"/>
</dbReference>
<reference evidence="12 13" key="1">
    <citation type="submission" date="2016-10" db="EMBL/GenBank/DDBJ databases">
        <title>Genome sequence of the ascomycete fungus Penicillium subrubescens.</title>
        <authorList>
            <person name="De Vries R.P."/>
            <person name="Peng M."/>
            <person name="Dilokpimol A."/>
            <person name="Hilden K."/>
            <person name="Makela M.R."/>
            <person name="Grigoriev I."/>
            <person name="Riley R."/>
            <person name="Granchi Z."/>
        </authorList>
    </citation>
    <scope>NUCLEOTIDE SEQUENCE [LARGE SCALE GENOMIC DNA]</scope>
    <source>
        <strain evidence="12 13">CBS 132785</strain>
    </source>
</reference>
<dbReference type="PANTHER" id="PTHR11239:SF14">
    <property type="entry name" value="DNA-DIRECTED RNA POLYMERASE I SUBUNIT RPA12"/>
    <property type="match status" value="1"/>
</dbReference>
<dbReference type="AlphaFoldDB" id="A0A1Q5UQY5"/>
<evidence type="ECO:0000256" key="5">
    <source>
        <dbReference type="ARBA" id="ARBA00022771"/>
    </source>
</evidence>
<comment type="subcellular location">
    <subcellularLocation>
        <location evidence="1">Nucleus</location>
        <location evidence="1">Nucleolus</location>
    </subcellularLocation>
</comment>
<dbReference type="SMART" id="SM00440">
    <property type="entry name" value="ZnF_C2C2"/>
    <property type="match status" value="1"/>
</dbReference>
<keyword evidence="3 10" id="KW-0240">DNA-directed RNA polymerase</keyword>
<dbReference type="GO" id="GO:0003676">
    <property type="term" value="F:nucleic acid binding"/>
    <property type="evidence" value="ECO:0007669"/>
    <property type="project" value="InterPro"/>
</dbReference>
<evidence type="ECO:0000256" key="6">
    <source>
        <dbReference type="ARBA" id="ARBA00022833"/>
    </source>
</evidence>
<evidence type="ECO:0000256" key="4">
    <source>
        <dbReference type="ARBA" id="ARBA00022723"/>
    </source>
</evidence>
<dbReference type="InterPro" id="IPR001222">
    <property type="entry name" value="Znf_TFIIS"/>
</dbReference>
<name>A0A1Q5UQY5_9EURO</name>
<dbReference type="InterPro" id="IPR012164">
    <property type="entry name" value="Rpa12/Rpb9/Rpc10/TFS"/>
</dbReference>
<dbReference type="GO" id="GO:0006363">
    <property type="term" value="P:termination of RNA polymerase I transcription"/>
    <property type="evidence" value="ECO:0007669"/>
    <property type="project" value="TreeGrafter"/>
</dbReference>
<sequence>MSAIGSLIFCTDCGNLLRESTGDENAILHCNVCGARNKDIIPQTIVSESKPSAFPSALRSKRSAVQTLSAEDRKTEAVTNHTCNKCGRTEMFFTTVQLRSADEGSTVFYRCVCGYKYVFPRGKLHITFPIQSNTNLAV</sequence>
<dbReference type="EMBL" id="MNBE01000056">
    <property type="protein sequence ID" value="OKP14886.1"/>
    <property type="molecule type" value="Genomic_DNA"/>
</dbReference>
<keyword evidence="8" id="KW-0539">Nucleus</keyword>
<gene>
    <name evidence="12" type="ORF">PENSUB_5482</name>
</gene>